<dbReference type="Proteomes" id="UP001370590">
    <property type="component" value="Unassembled WGS sequence"/>
</dbReference>
<protein>
    <submittedName>
        <fullName evidence="2">Uncharacterized protein</fullName>
    </submittedName>
</protein>
<feature type="chain" id="PRO_5046120223" evidence="1">
    <location>
        <begin position="25"/>
        <end position="149"/>
    </location>
</feature>
<keyword evidence="3" id="KW-1185">Reference proteome</keyword>
<dbReference type="EMBL" id="JAWMWH010000003">
    <property type="protein sequence ID" value="MEJ6400950.1"/>
    <property type="molecule type" value="Genomic_DNA"/>
</dbReference>
<dbReference type="RefSeq" id="WP_339960799.1">
    <property type="nucleotide sequence ID" value="NZ_JAWMWH010000003.1"/>
</dbReference>
<feature type="signal peptide" evidence="1">
    <location>
        <begin position="1"/>
        <end position="24"/>
    </location>
</feature>
<reference evidence="2 3" key="1">
    <citation type="submission" date="2023-10" db="EMBL/GenBank/DDBJ databases">
        <title>Nicoliella lavandulae sp. nov. isolated from Lavandula angustifolia flowers.</title>
        <authorList>
            <person name="Alcantara C."/>
            <person name="Zuniga M."/>
            <person name="Landete J.M."/>
            <person name="Monedero V."/>
        </authorList>
    </citation>
    <scope>NUCLEOTIDE SEQUENCE [LARGE SCALE GENOMIC DNA]</scope>
    <source>
        <strain evidence="2 3">Es01</strain>
    </source>
</reference>
<keyword evidence="1" id="KW-0732">Signal</keyword>
<gene>
    <name evidence="2" type="ORF">R4146_07310</name>
</gene>
<evidence type="ECO:0000256" key="1">
    <source>
        <dbReference type="SAM" id="SignalP"/>
    </source>
</evidence>
<comment type="caution">
    <text evidence="2">The sequence shown here is derived from an EMBL/GenBank/DDBJ whole genome shotgun (WGS) entry which is preliminary data.</text>
</comment>
<name>A0ABU8SM23_9LACO</name>
<evidence type="ECO:0000313" key="2">
    <source>
        <dbReference type="EMBL" id="MEJ6400950.1"/>
    </source>
</evidence>
<sequence length="149" mass="16560">MKLKQLLISSMVGVTLFTTGSAVVANASTWYKGVPSFTKTVSFKSLWISNKKHDGAYSSYAFDNSAISQGSSTTTRSTKVLSYGMGGAALLGRPYYRVMGNNTYEAKATLTVDGQYRRMILKRVGKELKVSLYQNHKWSNQETYTLLKK</sequence>
<accession>A0ABU8SM23</accession>
<proteinExistence type="predicted"/>
<organism evidence="2 3">
    <name type="scientific">Nicoliella lavandulae</name>
    <dbReference type="NCBI Taxonomy" id="3082954"/>
    <lineage>
        <taxon>Bacteria</taxon>
        <taxon>Bacillati</taxon>
        <taxon>Bacillota</taxon>
        <taxon>Bacilli</taxon>
        <taxon>Lactobacillales</taxon>
        <taxon>Lactobacillaceae</taxon>
        <taxon>Nicoliella</taxon>
    </lineage>
</organism>
<evidence type="ECO:0000313" key="3">
    <source>
        <dbReference type="Proteomes" id="UP001370590"/>
    </source>
</evidence>